<dbReference type="Pfam" id="PF22091">
    <property type="entry name" value="DUF6941"/>
    <property type="match status" value="1"/>
</dbReference>
<dbReference type="InterPro" id="IPR054221">
    <property type="entry name" value="DUF6941"/>
</dbReference>
<protein>
    <submittedName>
        <fullName evidence="1">Uncharacterized protein</fullName>
    </submittedName>
</protein>
<dbReference type="Proteomes" id="UP000001409">
    <property type="component" value="Chromosome"/>
</dbReference>
<dbReference type="HOGENOM" id="CLU_156436_0_0_11"/>
<dbReference type="AlphaFoldDB" id="Q8FSX9"/>
<name>Q8FSX9_COREF</name>
<dbReference type="KEGG" id="cef:CE2915"/>
<dbReference type="STRING" id="196164.gene:10743365"/>
<organism evidence="1 2">
    <name type="scientific">Corynebacterium efficiens (strain DSM 44549 / YS-314 / AJ 12310 / JCM 11189 / NBRC 100395)</name>
    <dbReference type="NCBI Taxonomy" id="196164"/>
    <lineage>
        <taxon>Bacteria</taxon>
        <taxon>Bacillati</taxon>
        <taxon>Actinomycetota</taxon>
        <taxon>Actinomycetes</taxon>
        <taxon>Mycobacteriales</taxon>
        <taxon>Corynebacteriaceae</taxon>
        <taxon>Corynebacterium</taxon>
    </lineage>
</organism>
<keyword evidence="2" id="KW-1185">Reference proteome</keyword>
<evidence type="ECO:0000313" key="1">
    <source>
        <dbReference type="EMBL" id="BAC19725.1"/>
    </source>
</evidence>
<accession>Q8FSX9</accession>
<dbReference type="eggNOG" id="ENOG5032JX5">
    <property type="taxonomic scope" value="Bacteria"/>
</dbReference>
<sequence length="104" mass="11249">MGSMTAELDYAFLAEYAKTEAGTITAIGASFTEVRVRTFPAVMDITVAGRIRRKVEDEPPTLKIEFTGVDGAHLIAVEDVLEVPDDSVEYAGKTASVLDLTPVW</sequence>
<proteinExistence type="predicted"/>
<dbReference type="EMBL" id="BA000035">
    <property type="protein sequence ID" value="BAC19725.1"/>
    <property type="molecule type" value="Genomic_DNA"/>
</dbReference>
<evidence type="ECO:0000313" key="2">
    <source>
        <dbReference type="Proteomes" id="UP000001409"/>
    </source>
</evidence>
<reference evidence="1 2" key="1">
    <citation type="journal article" date="2003" name="Genome Res.">
        <title>Comparative complete genome sequence analysis of the amino acid replacements responsible for the thermostability of Corynebacterium efficiens.</title>
        <authorList>
            <person name="Nishio Y."/>
            <person name="Nakamura Y."/>
            <person name="Kawarabayasi Y."/>
            <person name="Usuda Y."/>
            <person name="Kimura E."/>
            <person name="Sugimoto S."/>
            <person name="Matsui K."/>
            <person name="Yamagishi A."/>
            <person name="Kikuchi H."/>
            <person name="Ikeo K."/>
            <person name="Gojobori T."/>
        </authorList>
    </citation>
    <scope>NUCLEOTIDE SEQUENCE [LARGE SCALE GENOMIC DNA]</scope>
    <source>
        <strain evidence="2">DSM 44549 / YS-314 / AJ 12310 / JCM 11189 / NBRC 100395</strain>
    </source>
</reference>